<dbReference type="OrthoDB" id="9803205at2"/>
<keyword evidence="2" id="KW-1185">Reference proteome</keyword>
<name>A0A1E5XQN4_9HYPH</name>
<sequence>MQHSDMIVEEIVSTLEKVIGQIGRRLDALEAETGVEIVRDMDPDRTDYRKGTLASIGGGGLQQWTGTSWHTVLNGVESVKVEGDTLVVERSDGTVQRSAIKKTARSKPVKVAA</sequence>
<reference evidence="1 2" key="1">
    <citation type="journal article" date="2015" name="Genome Announc.">
        <title>Genome Assemblies of Three Soil-Associated Devosia species: D. insulae, D. limi, and D. soli.</title>
        <authorList>
            <person name="Hassan Y.I."/>
            <person name="Lepp D."/>
            <person name="Zhou T."/>
        </authorList>
    </citation>
    <scope>NUCLEOTIDE SEQUENCE [LARGE SCALE GENOMIC DNA]</scope>
    <source>
        <strain evidence="1 2">DS-56</strain>
    </source>
</reference>
<dbReference type="RefSeq" id="WP_069909906.1">
    <property type="nucleotide sequence ID" value="NZ_LAJE02000179.1"/>
</dbReference>
<protein>
    <submittedName>
        <fullName evidence="1">Uncharacterized protein</fullName>
    </submittedName>
</protein>
<accession>A0A1E5XQN4</accession>
<dbReference type="EMBL" id="LAJE02000179">
    <property type="protein sequence ID" value="OEO30900.1"/>
    <property type="molecule type" value="Genomic_DNA"/>
</dbReference>
<proteinExistence type="predicted"/>
<evidence type="ECO:0000313" key="1">
    <source>
        <dbReference type="EMBL" id="OEO30900.1"/>
    </source>
</evidence>
<organism evidence="1 2">
    <name type="scientific">Devosia insulae DS-56</name>
    <dbReference type="NCBI Taxonomy" id="1116389"/>
    <lineage>
        <taxon>Bacteria</taxon>
        <taxon>Pseudomonadati</taxon>
        <taxon>Pseudomonadota</taxon>
        <taxon>Alphaproteobacteria</taxon>
        <taxon>Hyphomicrobiales</taxon>
        <taxon>Devosiaceae</taxon>
        <taxon>Devosia</taxon>
    </lineage>
</organism>
<comment type="caution">
    <text evidence="1">The sequence shown here is derived from an EMBL/GenBank/DDBJ whole genome shotgun (WGS) entry which is preliminary data.</text>
</comment>
<dbReference type="Proteomes" id="UP000095463">
    <property type="component" value="Unassembled WGS sequence"/>
</dbReference>
<dbReference type="AlphaFoldDB" id="A0A1E5XQN4"/>
<gene>
    <name evidence="1" type="ORF">VW23_001245</name>
</gene>
<evidence type="ECO:0000313" key="2">
    <source>
        <dbReference type="Proteomes" id="UP000095463"/>
    </source>
</evidence>